<organism evidence="1">
    <name type="scientific">Siphoviridae sp. ctPyh10</name>
    <dbReference type="NCBI Taxonomy" id="2827865"/>
    <lineage>
        <taxon>Viruses</taxon>
        <taxon>Duplodnaviria</taxon>
        <taxon>Heunggongvirae</taxon>
        <taxon>Uroviricota</taxon>
        <taxon>Caudoviricetes</taxon>
    </lineage>
</organism>
<accession>A0A8S5T0J1</accession>
<proteinExistence type="predicted"/>
<evidence type="ECO:0000313" key="1">
    <source>
        <dbReference type="EMBL" id="DAF56306.1"/>
    </source>
</evidence>
<dbReference type="EMBL" id="BK032711">
    <property type="protein sequence ID" value="DAF56306.1"/>
    <property type="molecule type" value="Genomic_DNA"/>
</dbReference>
<reference evidence="1" key="1">
    <citation type="journal article" date="2021" name="Proc. Natl. Acad. Sci. U.S.A.">
        <title>A Catalog of Tens of Thousands of Viruses from Human Metagenomes Reveals Hidden Associations with Chronic Diseases.</title>
        <authorList>
            <person name="Tisza M.J."/>
            <person name="Buck C.B."/>
        </authorList>
    </citation>
    <scope>NUCLEOTIDE SEQUENCE</scope>
    <source>
        <strain evidence="1">CtPyh10</strain>
    </source>
</reference>
<name>A0A8S5T0J1_9CAUD</name>
<protein>
    <submittedName>
        <fullName evidence="1">Uncharacterized protein</fullName>
    </submittedName>
</protein>
<sequence>MNVCSPFCFYRLFTITHAAQTTAASRHSTPIIAIFLTSAPHQASFSASSTR</sequence>